<evidence type="ECO:0000313" key="4">
    <source>
        <dbReference type="EMBL" id="KAH7311233.1"/>
    </source>
</evidence>
<dbReference type="PANTHER" id="PTHR47425:SF2">
    <property type="entry name" value="FARB-RELATED"/>
    <property type="match status" value="1"/>
</dbReference>
<organism evidence="4 5">
    <name type="scientific">Stachybotrys elegans</name>
    <dbReference type="NCBI Taxonomy" id="80388"/>
    <lineage>
        <taxon>Eukaryota</taxon>
        <taxon>Fungi</taxon>
        <taxon>Dikarya</taxon>
        <taxon>Ascomycota</taxon>
        <taxon>Pezizomycotina</taxon>
        <taxon>Sordariomycetes</taxon>
        <taxon>Hypocreomycetidae</taxon>
        <taxon>Hypocreales</taxon>
        <taxon>Stachybotryaceae</taxon>
        <taxon>Stachybotrys</taxon>
    </lineage>
</organism>
<keyword evidence="2" id="KW-1133">Transmembrane helix</keyword>
<dbReference type="PANTHER" id="PTHR47425">
    <property type="entry name" value="FARB-RELATED"/>
    <property type="match status" value="1"/>
</dbReference>
<evidence type="ECO:0000256" key="2">
    <source>
        <dbReference type="SAM" id="Phobius"/>
    </source>
</evidence>
<feature type="domain" description="Xylanolytic transcriptional activator regulatory" evidence="3">
    <location>
        <begin position="29"/>
        <end position="151"/>
    </location>
</feature>
<dbReference type="Pfam" id="PF04082">
    <property type="entry name" value="Fungal_trans"/>
    <property type="match status" value="1"/>
</dbReference>
<dbReference type="CDD" id="cd12148">
    <property type="entry name" value="fungal_TF_MHR"/>
    <property type="match status" value="1"/>
</dbReference>
<keyword evidence="5" id="KW-1185">Reference proteome</keyword>
<evidence type="ECO:0000256" key="1">
    <source>
        <dbReference type="ARBA" id="ARBA00023242"/>
    </source>
</evidence>
<gene>
    <name evidence="4" type="ORF">B0I35DRAFT_481224</name>
</gene>
<keyword evidence="1" id="KW-0539">Nucleus</keyword>
<sequence length="534" mass="59913">MLFSSCTFVPFVSIQRLGFDSLRSARGEFYRRVKLLYDMDTENSPLPLAQAALLLMAWVPPSNLSLIPYKMWLGRAVQHTKSLNADRVAKDNSNAATKHQKALRRLWWCCVALDRVSPLCTRFNPYLRHDSFNLESSCALISEDLKDEVFRSSVYDPASKQHLLSLFEVYMEFMIILTDVLCFIFPCEESLGSKQLDNAKIDECSSAMNSWLARAMAVIPPSTIPTTDGKKQNLHKSVFVHVNLMYIYYHHSSIALCHTRLLRLIKSNSSKDIETCELGLIRNELQEAAEAMTQLFADLNTHRLVCWLPISALCCLVFPLAFYVVTARLRAANTSLGIDDSNHKNLSVIMETIKSLFPQYDGADLIKETVKYAADLAHAGQALSNDSAPPTSWTQILIGDPRLYLKMVMSIDLSINKGRLAEEDDFPPGLFGNMCLDPWATQQAADSDIVLYTDSSGLESALAQCGETLSDKKKEGTNRIDIRTEPTWGGSDSLDSTIAEFPWVYGSMHATDQLSETIEWDEMPLSDVELDPTE</sequence>
<accession>A0A8K0SP21</accession>
<dbReference type="OrthoDB" id="5121955at2759"/>
<keyword evidence="2" id="KW-0472">Membrane</keyword>
<reference evidence="4" key="1">
    <citation type="journal article" date="2021" name="Nat. Commun.">
        <title>Genetic determinants of endophytism in the Arabidopsis root mycobiome.</title>
        <authorList>
            <person name="Mesny F."/>
            <person name="Miyauchi S."/>
            <person name="Thiergart T."/>
            <person name="Pickel B."/>
            <person name="Atanasova L."/>
            <person name="Karlsson M."/>
            <person name="Huettel B."/>
            <person name="Barry K.W."/>
            <person name="Haridas S."/>
            <person name="Chen C."/>
            <person name="Bauer D."/>
            <person name="Andreopoulos W."/>
            <person name="Pangilinan J."/>
            <person name="LaButti K."/>
            <person name="Riley R."/>
            <person name="Lipzen A."/>
            <person name="Clum A."/>
            <person name="Drula E."/>
            <person name="Henrissat B."/>
            <person name="Kohler A."/>
            <person name="Grigoriev I.V."/>
            <person name="Martin F.M."/>
            <person name="Hacquard S."/>
        </authorList>
    </citation>
    <scope>NUCLEOTIDE SEQUENCE</scope>
    <source>
        <strain evidence="4">MPI-CAGE-CH-0235</strain>
    </source>
</reference>
<dbReference type="EMBL" id="JAGPNK010000011">
    <property type="protein sequence ID" value="KAH7311233.1"/>
    <property type="molecule type" value="Genomic_DNA"/>
</dbReference>
<dbReference type="GO" id="GO:0006351">
    <property type="term" value="P:DNA-templated transcription"/>
    <property type="evidence" value="ECO:0007669"/>
    <property type="project" value="InterPro"/>
</dbReference>
<dbReference type="GO" id="GO:0003677">
    <property type="term" value="F:DNA binding"/>
    <property type="evidence" value="ECO:0007669"/>
    <property type="project" value="InterPro"/>
</dbReference>
<dbReference type="InterPro" id="IPR007219">
    <property type="entry name" value="XnlR_reg_dom"/>
</dbReference>
<evidence type="ECO:0000313" key="5">
    <source>
        <dbReference type="Proteomes" id="UP000813444"/>
    </source>
</evidence>
<keyword evidence="2" id="KW-0812">Transmembrane</keyword>
<dbReference type="GO" id="GO:0008270">
    <property type="term" value="F:zinc ion binding"/>
    <property type="evidence" value="ECO:0007669"/>
    <property type="project" value="InterPro"/>
</dbReference>
<name>A0A8K0SP21_9HYPO</name>
<feature type="transmembrane region" description="Helical" evidence="2">
    <location>
        <begin position="304"/>
        <end position="325"/>
    </location>
</feature>
<evidence type="ECO:0000259" key="3">
    <source>
        <dbReference type="Pfam" id="PF04082"/>
    </source>
</evidence>
<proteinExistence type="predicted"/>
<comment type="caution">
    <text evidence="4">The sequence shown here is derived from an EMBL/GenBank/DDBJ whole genome shotgun (WGS) entry which is preliminary data.</text>
</comment>
<protein>
    <recommendedName>
        <fullName evidence="3">Xylanolytic transcriptional activator regulatory domain-containing protein</fullName>
    </recommendedName>
</protein>
<dbReference type="InterPro" id="IPR052761">
    <property type="entry name" value="Fungal_Detox/Toxin_TFs"/>
</dbReference>
<dbReference type="Proteomes" id="UP000813444">
    <property type="component" value="Unassembled WGS sequence"/>
</dbReference>
<dbReference type="AlphaFoldDB" id="A0A8K0SP21"/>